<evidence type="ECO:0000313" key="1">
    <source>
        <dbReference type="EMBL" id="CUN69160.1"/>
    </source>
</evidence>
<dbReference type="AlphaFoldDB" id="A0A173Z0A4"/>
<dbReference type="STRING" id="39482.ERS852491_00239"/>
<gene>
    <name evidence="1" type="ORF">ERS852491_00239</name>
</gene>
<organism evidence="1 2">
    <name type="scientific">Faecalicatena contorta</name>
    <dbReference type="NCBI Taxonomy" id="39482"/>
    <lineage>
        <taxon>Bacteria</taxon>
        <taxon>Bacillati</taxon>
        <taxon>Bacillota</taxon>
        <taxon>Clostridia</taxon>
        <taxon>Lachnospirales</taxon>
        <taxon>Lachnospiraceae</taxon>
        <taxon>Faecalicatena</taxon>
    </lineage>
</organism>
<dbReference type="InterPro" id="IPR013785">
    <property type="entry name" value="Aldolase_TIM"/>
</dbReference>
<name>A0A173Z0A4_9FIRM</name>
<evidence type="ECO:0000313" key="2">
    <source>
        <dbReference type="Proteomes" id="UP000095544"/>
    </source>
</evidence>
<dbReference type="OrthoDB" id="1030720at2"/>
<proteinExistence type="predicted"/>
<accession>A0A173Z0A4</accession>
<dbReference type="RefSeq" id="WP_055150152.1">
    <property type="nucleotide sequence ID" value="NZ_CYZU01000002.1"/>
</dbReference>
<protein>
    <submittedName>
        <fullName evidence="1">Uncharacterized protein</fullName>
    </submittedName>
</protein>
<dbReference type="Gene3D" id="3.20.20.70">
    <property type="entry name" value="Aldolase class I"/>
    <property type="match status" value="1"/>
</dbReference>
<dbReference type="InterPro" id="IPR058240">
    <property type="entry name" value="rSAM_sf"/>
</dbReference>
<reference evidence="1 2" key="1">
    <citation type="submission" date="2015-09" db="EMBL/GenBank/DDBJ databases">
        <authorList>
            <consortium name="Pathogen Informatics"/>
        </authorList>
    </citation>
    <scope>NUCLEOTIDE SEQUENCE [LARGE SCALE GENOMIC DNA]</scope>
    <source>
        <strain evidence="1 2">2789STDY5834876</strain>
    </source>
</reference>
<dbReference type="SUPFAM" id="SSF102114">
    <property type="entry name" value="Radical SAM enzymes"/>
    <property type="match status" value="1"/>
</dbReference>
<sequence>MKKTARVIVTFGCNRKCPGCCNSQLPEYRTIHSDEELMKYQEIVITGGEPMLIPGKVLEFINSMWDKGYRGKMYLYTSLWNGKGISKEILKELDGFTFTLHAECTDADIIALKNLTNSGILQNKDFGSRLIIDKRVYDRYNLSNINFSRWDVVRKLECKEKCSPALNEDLLVYEL</sequence>
<dbReference type="EMBL" id="CYZU01000002">
    <property type="protein sequence ID" value="CUN69160.1"/>
    <property type="molecule type" value="Genomic_DNA"/>
</dbReference>
<dbReference type="CDD" id="cd01335">
    <property type="entry name" value="Radical_SAM"/>
    <property type="match status" value="1"/>
</dbReference>
<dbReference type="Proteomes" id="UP000095544">
    <property type="component" value="Unassembled WGS sequence"/>
</dbReference>